<gene>
    <name evidence="1" type="primary">ERG1</name>
    <name evidence="1" type="ORF">FBU59_003754</name>
</gene>
<organism evidence="1 2">
    <name type="scientific">Linderina macrospora</name>
    <dbReference type="NCBI Taxonomy" id="4868"/>
    <lineage>
        <taxon>Eukaryota</taxon>
        <taxon>Fungi</taxon>
        <taxon>Fungi incertae sedis</taxon>
        <taxon>Zoopagomycota</taxon>
        <taxon>Kickxellomycotina</taxon>
        <taxon>Kickxellomycetes</taxon>
        <taxon>Kickxellales</taxon>
        <taxon>Kickxellaceae</taxon>
        <taxon>Linderina</taxon>
    </lineage>
</organism>
<reference evidence="1" key="1">
    <citation type="submission" date="2022-07" db="EMBL/GenBank/DDBJ databases">
        <title>Phylogenomic reconstructions and comparative analyses of Kickxellomycotina fungi.</title>
        <authorList>
            <person name="Reynolds N.K."/>
            <person name="Stajich J.E."/>
            <person name="Barry K."/>
            <person name="Grigoriev I.V."/>
            <person name="Crous P."/>
            <person name="Smith M.E."/>
        </authorList>
    </citation>
    <scope>NUCLEOTIDE SEQUENCE</scope>
    <source>
        <strain evidence="1">NRRL 5244</strain>
    </source>
</reference>
<name>A0ACC1J7C1_9FUNG</name>
<dbReference type="EC" id="1.14.14.17" evidence="1"/>
<protein>
    <submittedName>
        <fullName evidence="1">Squalene epoxidase</fullName>
        <ecNumber evidence="1">1.14.14.17</ecNumber>
    </submittedName>
</protein>
<evidence type="ECO:0000313" key="2">
    <source>
        <dbReference type="Proteomes" id="UP001150603"/>
    </source>
</evidence>
<proteinExistence type="predicted"/>
<dbReference type="Proteomes" id="UP001150603">
    <property type="component" value="Unassembled WGS sequence"/>
</dbReference>
<evidence type="ECO:0000313" key="1">
    <source>
        <dbReference type="EMBL" id="KAJ1940626.1"/>
    </source>
</evidence>
<feature type="non-terminal residue" evidence="1">
    <location>
        <position position="217"/>
    </location>
</feature>
<keyword evidence="1" id="KW-0560">Oxidoreductase</keyword>
<comment type="caution">
    <text evidence="1">The sequence shown here is derived from an EMBL/GenBank/DDBJ whole genome shotgun (WGS) entry which is preliminary data.</text>
</comment>
<accession>A0ACC1J7C1</accession>
<sequence length="217" mass="24054">MTAATDTMQVIDENDNWPTQGTYEFAEFYSSREQIITFDRMDTDVMTKSFDFVVIGAGPVGAALAFRISKDHPDRNILLVEKNWNEPDRFVGELMQPAGCQALERLGLGNAFKGIEGVPVHGYYVAYKGKHIYIPYIKEASGKRFKGVSFHHGRLVMQIRAAAKSRPNITCLEASVTELIADYKTVNGVSSMTTVRGVRIGPVHSTPEGDKSYAVMP</sequence>
<keyword evidence="2" id="KW-1185">Reference proteome</keyword>
<dbReference type="EMBL" id="JANBPW010002490">
    <property type="protein sequence ID" value="KAJ1940626.1"/>
    <property type="molecule type" value="Genomic_DNA"/>
</dbReference>